<organism evidence="2 4">
    <name type="scientific">Xenopus laevis</name>
    <name type="common">African clawed frog</name>
    <dbReference type="NCBI Taxonomy" id="8355"/>
    <lineage>
        <taxon>Eukaryota</taxon>
        <taxon>Metazoa</taxon>
        <taxon>Chordata</taxon>
        <taxon>Craniata</taxon>
        <taxon>Vertebrata</taxon>
        <taxon>Euteleostomi</taxon>
        <taxon>Amphibia</taxon>
        <taxon>Batrachia</taxon>
        <taxon>Anura</taxon>
        <taxon>Pipoidea</taxon>
        <taxon>Pipidae</taxon>
        <taxon>Xenopodinae</taxon>
        <taxon>Xenopus</taxon>
        <taxon>Xenopus</taxon>
    </lineage>
</organism>
<dbReference type="AlphaFoldDB" id="A0A8J1MYU9"/>
<evidence type="ECO:0000313" key="4">
    <source>
        <dbReference type="RefSeq" id="XP_041446646.1"/>
    </source>
</evidence>
<dbReference type="RefSeq" id="XP_018114305.1">
    <property type="nucleotide sequence ID" value="XM_018258816.2"/>
</dbReference>
<dbReference type="GeneID" id="108714519"/>
<gene>
    <name evidence="3 4 5" type="primary">fam227a.L</name>
</gene>
<dbReference type="Xenbase" id="XB-GENE-6487808">
    <property type="gene designation" value="fam227a.L"/>
</dbReference>
<evidence type="ECO:0000256" key="1">
    <source>
        <dbReference type="ARBA" id="ARBA00008666"/>
    </source>
</evidence>
<dbReference type="CTD" id="108714519"/>
<dbReference type="Proteomes" id="UP000186698">
    <property type="component" value="Chromosome 4L"/>
</dbReference>
<comment type="similarity">
    <text evidence="1">Belongs to the FAM227 family.</text>
</comment>
<reference evidence="3 4" key="1">
    <citation type="submission" date="2025-04" db="UniProtKB">
        <authorList>
            <consortium name="RefSeq"/>
        </authorList>
    </citation>
    <scope>IDENTIFICATION</scope>
    <source>
        <strain evidence="3 4">J_2021</strain>
        <tissue evidence="3 4">Erythrocytes</tissue>
    </source>
</reference>
<accession>A0A8J1MYU9</accession>
<dbReference type="AGR" id="Xenbase:XB-GENE-6487808"/>
<dbReference type="RefSeq" id="XP_041446646.1">
    <property type="nucleotide sequence ID" value="XM_041590712.1"/>
</dbReference>
<name>A0A8J1MYU9_XENLA</name>
<dbReference type="PANTHER" id="PTHR33560">
    <property type="entry name" value="PROTEIN FAM227B"/>
    <property type="match status" value="1"/>
</dbReference>
<dbReference type="Pfam" id="PF14922">
    <property type="entry name" value="FWWh"/>
    <property type="match status" value="1"/>
</dbReference>
<dbReference type="PANTHER" id="PTHR33560:SF1">
    <property type="entry name" value="PROTEIN FAM227A"/>
    <property type="match status" value="1"/>
</dbReference>
<evidence type="ECO:0000313" key="2">
    <source>
        <dbReference type="Proteomes" id="UP000186698"/>
    </source>
</evidence>
<keyword evidence="2" id="KW-1185">Reference proteome</keyword>
<sequence>MDWINRLSYSMAPYEEDLPKEYLNLDQNKESARKEIESSACFLIGSIESVNQKIAHLDMETNKRNHEDSDLDENRGLSSLVQDTQGRTLKAEQIQQKQSVIKSKQKVLDKFTHRYEHPLTNTQSDQHQEMQDIGNKKLKSKPRLIELYQFSGLSDAGPTPLPYGIVLDTIIDRVVSAHESTGGKICSPKEVCRNLSSLIAKEIILGCFWWIYLHKYKPDTENQKQLFDRVAENYIKLLGITFDQHHGEAFLKVFPSVLSQAIYSSFCFSFPQSLYRFQSDDFRTQLCNLLWQWIGGICPSPGCYKTWDFHILEPKNDMVHGKEKQKQGIRNGEGEAQERFIKITPSRRQPATKESHPACCGPAFTHKLFNLSGHSPLVQYYLQEHHKKPRAGLNILVHRTEIKNQVLSSMTYAELIKQGFQRLHKQEIEVNNKFRKRWKESLEFDRSLQNAKREYLKEEKQILSHKAEMKRISQQIFSDTKSSDGHEEKIKP</sequence>
<evidence type="ECO:0000313" key="3">
    <source>
        <dbReference type="RefSeq" id="XP_018114305.1"/>
    </source>
</evidence>
<proteinExistence type="inferred from homology"/>
<dbReference type="OrthoDB" id="192208at2759"/>
<evidence type="ECO:0000313" key="5">
    <source>
        <dbReference type="Xenbase" id="XB-GENE-6487808"/>
    </source>
</evidence>
<protein>
    <submittedName>
        <fullName evidence="3">protein FAM227A</fullName>
    </submittedName>
</protein>
<dbReference type="InterPro" id="IPR029417">
    <property type="entry name" value="FAM227"/>
</dbReference>
<dbReference type="KEGG" id="xla:108714519"/>